<dbReference type="OrthoDB" id="5350537at2759"/>
<protein>
    <submittedName>
        <fullName evidence="1">Uncharacterized protein</fullName>
    </submittedName>
</protein>
<name>A0A835YZR1_9STRA</name>
<organism evidence="1 2">
    <name type="scientific">Tribonema minus</name>
    <dbReference type="NCBI Taxonomy" id="303371"/>
    <lineage>
        <taxon>Eukaryota</taxon>
        <taxon>Sar</taxon>
        <taxon>Stramenopiles</taxon>
        <taxon>Ochrophyta</taxon>
        <taxon>PX clade</taxon>
        <taxon>Xanthophyceae</taxon>
        <taxon>Tribonematales</taxon>
        <taxon>Tribonemataceae</taxon>
        <taxon>Tribonema</taxon>
    </lineage>
</organism>
<sequence length="170" mass="18370">MTSESGPAEGDEYVNPEKVAITLPDVTEFVLQSVSSGLKEPGFLADADPQDAKFPLLGVVRGPWWRPFVVATVTNEFIEPPISKRVVFLVDTTVPVTYLSTAILDALGFGRTPRSLEVNVHGIRVPACRSAAGFADANVLGTIFFRRSKLTLVVNFATIRVEAQLQAPNA</sequence>
<dbReference type="EMBL" id="JAFCMP010000412">
    <property type="protein sequence ID" value="KAG5180169.1"/>
    <property type="molecule type" value="Genomic_DNA"/>
</dbReference>
<keyword evidence="2" id="KW-1185">Reference proteome</keyword>
<gene>
    <name evidence="1" type="ORF">JKP88DRAFT_279869</name>
</gene>
<accession>A0A835YZR1</accession>
<evidence type="ECO:0000313" key="1">
    <source>
        <dbReference type="EMBL" id="KAG5180169.1"/>
    </source>
</evidence>
<proteinExistence type="predicted"/>
<reference evidence="1" key="1">
    <citation type="submission" date="2021-02" db="EMBL/GenBank/DDBJ databases">
        <title>First Annotated Genome of the Yellow-green Alga Tribonema minus.</title>
        <authorList>
            <person name="Mahan K.M."/>
        </authorList>
    </citation>
    <scope>NUCLEOTIDE SEQUENCE</scope>
    <source>
        <strain evidence="1">UTEX B ZZ1240</strain>
    </source>
</reference>
<evidence type="ECO:0000313" key="2">
    <source>
        <dbReference type="Proteomes" id="UP000664859"/>
    </source>
</evidence>
<comment type="caution">
    <text evidence="1">The sequence shown here is derived from an EMBL/GenBank/DDBJ whole genome shotgun (WGS) entry which is preliminary data.</text>
</comment>
<dbReference type="Proteomes" id="UP000664859">
    <property type="component" value="Unassembled WGS sequence"/>
</dbReference>
<dbReference type="AlphaFoldDB" id="A0A835YZR1"/>